<dbReference type="Pfam" id="PF00005">
    <property type="entry name" value="ABC_tran"/>
    <property type="match status" value="2"/>
</dbReference>
<dbReference type="SUPFAM" id="SSF52540">
    <property type="entry name" value="P-loop containing nucleoside triphosphate hydrolases"/>
    <property type="match status" value="2"/>
</dbReference>
<protein>
    <recommendedName>
        <fullName evidence="14">P-loop containing nucleoside triphosphate hydrolase protein</fullName>
    </recommendedName>
</protein>
<dbReference type="GO" id="GO:0140359">
    <property type="term" value="F:ABC-type transporter activity"/>
    <property type="evidence" value="ECO:0007669"/>
    <property type="project" value="InterPro"/>
</dbReference>
<dbReference type="SMART" id="SM00382">
    <property type="entry name" value="AAA"/>
    <property type="match status" value="2"/>
</dbReference>
<keyword evidence="5" id="KW-0547">Nucleotide-binding</keyword>
<comment type="subcellular location">
    <subcellularLocation>
        <location evidence="1">Membrane</location>
        <topology evidence="1">Multi-pass membrane protein</topology>
    </subcellularLocation>
</comment>
<keyword evidence="2" id="KW-0813">Transport</keyword>
<feature type="transmembrane region" description="Helical" evidence="9">
    <location>
        <begin position="448"/>
        <end position="467"/>
    </location>
</feature>
<feature type="transmembrane region" description="Helical" evidence="9">
    <location>
        <begin position="961"/>
        <end position="984"/>
    </location>
</feature>
<feature type="domain" description="ABC transporter" evidence="10">
    <location>
        <begin position="658"/>
        <end position="917"/>
    </location>
</feature>
<proteinExistence type="predicted"/>
<gene>
    <name evidence="12" type="ORF">D9619_013136</name>
</gene>
<evidence type="ECO:0000313" key="13">
    <source>
        <dbReference type="Proteomes" id="UP000567179"/>
    </source>
</evidence>
<keyword evidence="13" id="KW-1185">Reference proteome</keyword>
<evidence type="ECO:0000256" key="9">
    <source>
        <dbReference type="SAM" id="Phobius"/>
    </source>
</evidence>
<dbReference type="Gene3D" id="3.40.50.300">
    <property type="entry name" value="P-loop containing nucleotide triphosphate hydrolases"/>
    <property type="match status" value="2"/>
</dbReference>
<feature type="transmembrane region" description="Helical" evidence="9">
    <location>
        <begin position="153"/>
        <end position="168"/>
    </location>
</feature>
<dbReference type="CDD" id="cd03250">
    <property type="entry name" value="ABCC_MRP_domain1"/>
    <property type="match status" value="1"/>
</dbReference>
<feature type="domain" description="ABC transporter" evidence="10">
    <location>
        <begin position="1292"/>
        <end position="1529"/>
    </location>
</feature>
<dbReference type="GO" id="GO:0005524">
    <property type="term" value="F:ATP binding"/>
    <property type="evidence" value="ECO:0007669"/>
    <property type="project" value="UniProtKB-KW"/>
</dbReference>
<feature type="transmembrane region" description="Helical" evidence="9">
    <location>
        <begin position="338"/>
        <end position="357"/>
    </location>
</feature>
<dbReference type="OrthoDB" id="6500128at2759"/>
<evidence type="ECO:0000256" key="6">
    <source>
        <dbReference type="ARBA" id="ARBA00022840"/>
    </source>
</evidence>
<dbReference type="InterPro" id="IPR011527">
    <property type="entry name" value="ABC1_TM_dom"/>
</dbReference>
<keyword evidence="6" id="KW-0067">ATP-binding</keyword>
<feature type="transmembrane region" description="Helical" evidence="9">
    <location>
        <begin position="1015"/>
        <end position="1038"/>
    </location>
</feature>
<dbReference type="InterPro" id="IPR003593">
    <property type="entry name" value="AAA+_ATPase"/>
</dbReference>
<dbReference type="CDD" id="cd18604">
    <property type="entry name" value="ABC_6TM_VMR1_D2_like"/>
    <property type="match status" value="1"/>
</dbReference>
<dbReference type="PROSITE" id="PS50893">
    <property type="entry name" value="ABC_TRANSPORTER_2"/>
    <property type="match status" value="2"/>
</dbReference>
<dbReference type="PROSITE" id="PS00211">
    <property type="entry name" value="ABC_TRANSPORTER_1"/>
    <property type="match status" value="1"/>
</dbReference>
<sequence>MNIDHGGESQQMLILQNTPELHRLQFNTLLIPVTVVLFLILLKIIRYSIDWLKTFHPNDSQELEQDARSPNVNDPGESIIFAFSFARLLACLTLTVLSAIALVRSLSIESHGKNWVLLLHTPGAWMTLTYLYASILAFASLTPSKRFVHATRYNNLVLLTALSVYLYRDIWPLAKYDEEPQDTAEGPLLWMELSLLTISAIFIPLFVPRRYAPADPKDPMPIPNAEQTCSIFSRFIFSYMSPVIWAGYRTEHLEVEDMPPLMDTDYSKNLVKNAFPHIDPFMGARRMHIFFGLMYIFRIEFLLMATALVTVSITNYLSPLAIYRILRYLELGPGQDSLRPWFWVAVVFITSVSRSVGWTNYEFYSTRVLVHAESILTQLIYEHSLRIRLASADVDGSDAAGANAEGATVEGGAPKAKKTNNTKDGNLIGRINNLITVDLGNITEARSFLFLVLSVPLQIVLSIVFLYKLLGLSAIVGVACLVILLPIPGYVTKLLHDIQIKKMQLTDARVQKVSEAVNVLKMIKLFGWESKISEQIQDVRKDELAALLKLRILSSLTVLFNSMIPTISMLVTYITYAGFFKQKLDAAIIFSTLTVFKTLTQQLWDISNNLGQITQGKVSLDRVNDFLKNTELLDNLVTTSQTTRTPTLPPSDLGSEVVGFRNASFSWSVAAELYQGTGRNFRLKIDGDLIFKPGCLNLIVGPTGCGKTSMIMALLGEMHYMPNSSDSWFNLPRDGGVAYAAQESWVLNDTIKNNILFGQAYDDIRYHKGCHFRTLQVSARRLIHVIFVVLKQTALDKDLELFDAGDNTEVGEKGITLSGGQKARVTLARAIYSQAKILLLDDILASLDVHTASWIVEACLKGDLVRGRTVILVTHNVGLLLPIAQFFVSIGSGGTIKGQDSNIDHALMTDAVLAAEMDLDKRIMDQANEEKPAQGASATTGKLILAEEIPKGALSRRAMMLFLSALGGKYPVVFFTLCISGFFISEAFKALQKWFLGYWGAQYESHDPSDVGVSYYALVYSSIIIGSIILSNCSYYLYLYGTIRASNKINAALVDSVLTSTLRWIDETPAARIITRFTQDLQAIDGRLAPRLFVLTAYAVIMLTSLIAVVIFSPIFIFPGLFVVSAGIMLGRIYLPSQLAAKREESNAKSPVLSHFNAAIAGIVSVRAYGAQQSSKEEASKRIDKYTRISRTTHNLARWVATRIDFLGDLYNATLAYYLVYWSSISSSNAGFSLNMATDLCSYILWSVLFFNDFIVQSNSLERIQGYIDIEHEPHATESGKPPAAWPTSGDLVVEKLSARYSRDGPSVLQDISFHIKSGERVGVVGRTGSGKSSLTLALLRGIITEGNIYFDSIPTSSINLNTLRSNITIIPQMPELLSGTLRRNLDLFDQHDDAALNEALESAGLFHVQDELGEARITLDSNVTAGGGNLSVGEKQIVALARAMLRRSKLLILDEATSAIDYKTDNVIQTTLRHKLDSDVTVITVAHRLQTIMDADKIIVLDAGRLAEFDSPSALLKKEDSLFRALVDGSADKAKLYEMAQGTVVYNAQ</sequence>
<dbReference type="PANTHER" id="PTHR24223:SF356">
    <property type="entry name" value="ATP-BINDING CASSETTE TRANSPORTER ABC4"/>
    <property type="match status" value="1"/>
</dbReference>
<dbReference type="InterPro" id="IPR036640">
    <property type="entry name" value="ABC1_TM_sf"/>
</dbReference>
<dbReference type="FunFam" id="3.40.50.300:FF:000838">
    <property type="entry name" value="ABC multidrug transporter (Eurofung)"/>
    <property type="match status" value="1"/>
</dbReference>
<evidence type="ECO:0000256" key="2">
    <source>
        <dbReference type="ARBA" id="ARBA00022448"/>
    </source>
</evidence>
<feature type="transmembrane region" description="Helical" evidence="9">
    <location>
        <begin position="188"/>
        <end position="207"/>
    </location>
</feature>
<dbReference type="SUPFAM" id="SSF90123">
    <property type="entry name" value="ABC transporter transmembrane region"/>
    <property type="match status" value="2"/>
</dbReference>
<evidence type="ECO:0000313" key="12">
    <source>
        <dbReference type="EMBL" id="KAF5317504.1"/>
    </source>
</evidence>
<keyword evidence="3 9" id="KW-0812">Transmembrane</keyword>
<feature type="domain" description="ABC transmembrane type-1" evidence="11">
    <location>
        <begin position="979"/>
        <end position="1254"/>
    </location>
</feature>
<dbReference type="PANTHER" id="PTHR24223">
    <property type="entry name" value="ATP-BINDING CASSETTE SUB-FAMILY C"/>
    <property type="match status" value="1"/>
</dbReference>
<comment type="caution">
    <text evidence="12">The sequence shown here is derived from an EMBL/GenBank/DDBJ whole genome shotgun (WGS) entry which is preliminary data.</text>
</comment>
<feature type="transmembrane region" description="Helical" evidence="9">
    <location>
        <begin position="295"/>
        <end position="318"/>
    </location>
</feature>
<evidence type="ECO:0000256" key="8">
    <source>
        <dbReference type="ARBA" id="ARBA00023136"/>
    </source>
</evidence>
<dbReference type="PROSITE" id="PS50929">
    <property type="entry name" value="ABC_TM1F"/>
    <property type="match status" value="2"/>
</dbReference>
<feature type="transmembrane region" description="Helical" evidence="9">
    <location>
        <begin position="78"/>
        <end position="103"/>
    </location>
</feature>
<feature type="transmembrane region" description="Helical" evidence="9">
    <location>
        <begin position="473"/>
        <end position="495"/>
    </location>
</feature>
<evidence type="ECO:0000259" key="10">
    <source>
        <dbReference type="PROSITE" id="PS50893"/>
    </source>
</evidence>
<evidence type="ECO:0000256" key="3">
    <source>
        <dbReference type="ARBA" id="ARBA00022692"/>
    </source>
</evidence>
<dbReference type="InterPro" id="IPR017871">
    <property type="entry name" value="ABC_transporter-like_CS"/>
</dbReference>
<feature type="transmembrane region" description="Helical" evidence="9">
    <location>
        <begin position="24"/>
        <end position="45"/>
    </location>
</feature>
<evidence type="ECO:0008006" key="14">
    <source>
        <dbReference type="Google" id="ProtNLM"/>
    </source>
</evidence>
<evidence type="ECO:0000256" key="4">
    <source>
        <dbReference type="ARBA" id="ARBA00022737"/>
    </source>
</evidence>
<reference evidence="12 13" key="1">
    <citation type="journal article" date="2020" name="ISME J.">
        <title>Uncovering the hidden diversity of litter-decomposition mechanisms in mushroom-forming fungi.</title>
        <authorList>
            <person name="Floudas D."/>
            <person name="Bentzer J."/>
            <person name="Ahren D."/>
            <person name="Johansson T."/>
            <person name="Persson P."/>
            <person name="Tunlid A."/>
        </authorList>
    </citation>
    <scope>NUCLEOTIDE SEQUENCE [LARGE SCALE GENOMIC DNA]</scope>
    <source>
        <strain evidence="12 13">CBS 101986</strain>
    </source>
</reference>
<evidence type="ECO:0000256" key="5">
    <source>
        <dbReference type="ARBA" id="ARBA00022741"/>
    </source>
</evidence>
<feature type="transmembrane region" description="Helical" evidence="9">
    <location>
        <begin position="123"/>
        <end position="141"/>
    </location>
</feature>
<keyword evidence="7 9" id="KW-1133">Transmembrane helix</keyword>
<organism evidence="12 13">
    <name type="scientific">Psilocybe cf. subviscida</name>
    <dbReference type="NCBI Taxonomy" id="2480587"/>
    <lineage>
        <taxon>Eukaryota</taxon>
        <taxon>Fungi</taxon>
        <taxon>Dikarya</taxon>
        <taxon>Basidiomycota</taxon>
        <taxon>Agaricomycotina</taxon>
        <taxon>Agaricomycetes</taxon>
        <taxon>Agaricomycetidae</taxon>
        <taxon>Agaricales</taxon>
        <taxon>Agaricineae</taxon>
        <taxon>Strophariaceae</taxon>
        <taxon>Psilocybe</taxon>
    </lineage>
</organism>
<feature type="transmembrane region" description="Helical" evidence="9">
    <location>
        <begin position="1117"/>
        <end position="1135"/>
    </location>
</feature>
<evidence type="ECO:0000259" key="11">
    <source>
        <dbReference type="PROSITE" id="PS50929"/>
    </source>
</evidence>
<dbReference type="CDD" id="cd18596">
    <property type="entry name" value="ABC_6TM_VMR1_D1_like"/>
    <property type="match status" value="1"/>
</dbReference>
<dbReference type="InterPro" id="IPR003439">
    <property type="entry name" value="ABC_transporter-like_ATP-bd"/>
</dbReference>
<name>A0A8H5EYX7_9AGAR</name>
<accession>A0A8H5EYX7</accession>
<dbReference type="Gene3D" id="1.20.1560.10">
    <property type="entry name" value="ABC transporter type 1, transmembrane domain"/>
    <property type="match status" value="2"/>
</dbReference>
<evidence type="ECO:0000256" key="7">
    <source>
        <dbReference type="ARBA" id="ARBA00022989"/>
    </source>
</evidence>
<dbReference type="GO" id="GO:0016887">
    <property type="term" value="F:ATP hydrolysis activity"/>
    <property type="evidence" value="ECO:0007669"/>
    <property type="project" value="InterPro"/>
</dbReference>
<dbReference type="GO" id="GO:0016020">
    <property type="term" value="C:membrane"/>
    <property type="evidence" value="ECO:0007669"/>
    <property type="project" value="UniProtKB-SubCell"/>
</dbReference>
<dbReference type="Pfam" id="PF00664">
    <property type="entry name" value="ABC_membrane"/>
    <property type="match status" value="2"/>
</dbReference>
<feature type="domain" description="ABC transmembrane type-1" evidence="11">
    <location>
        <begin position="302"/>
        <end position="615"/>
    </location>
</feature>
<dbReference type="Proteomes" id="UP000567179">
    <property type="component" value="Unassembled WGS sequence"/>
</dbReference>
<evidence type="ECO:0000256" key="1">
    <source>
        <dbReference type="ARBA" id="ARBA00004141"/>
    </source>
</evidence>
<dbReference type="InterPro" id="IPR027417">
    <property type="entry name" value="P-loop_NTPase"/>
</dbReference>
<keyword evidence="4" id="KW-0677">Repeat</keyword>
<dbReference type="CDD" id="cd03244">
    <property type="entry name" value="ABCC_MRP_domain2"/>
    <property type="match status" value="1"/>
</dbReference>
<dbReference type="InterPro" id="IPR050173">
    <property type="entry name" value="ABC_transporter_C-like"/>
</dbReference>
<dbReference type="FunFam" id="1.20.1560.10:FF:000013">
    <property type="entry name" value="ABC transporter C family member 2"/>
    <property type="match status" value="1"/>
</dbReference>
<dbReference type="EMBL" id="JAACJJ010000033">
    <property type="protein sequence ID" value="KAF5317504.1"/>
    <property type="molecule type" value="Genomic_DNA"/>
</dbReference>
<keyword evidence="8 9" id="KW-0472">Membrane</keyword>